<gene>
    <name evidence="1" type="ORF">ABLV49_09180</name>
</gene>
<dbReference type="InterPro" id="IPR005564">
    <property type="entry name" value="Major_capsid_GpE"/>
</dbReference>
<evidence type="ECO:0000313" key="1">
    <source>
        <dbReference type="EMBL" id="XBP71946.1"/>
    </source>
</evidence>
<accession>A0AAU7LWG7</accession>
<dbReference type="Pfam" id="PF03864">
    <property type="entry name" value="Phage_cap_E"/>
    <property type="match status" value="1"/>
</dbReference>
<reference evidence="1" key="1">
    <citation type="submission" date="2024-05" db="EMBL/GenBank/DDBJ databases">
        <authorList>
            <person name="Bunk B."/>
            <person name="Swiderski J."/>
            <person name="Sproer C."/>
            <person name="Thiel V."/>
        </authorList>
    </citation>
    <scope>NUCLEOTIDE SEQUENCE</scope>
    <source>
        <strain evidence="1">DSM 17735</strain>
    </source>
</reference>
<name>A0AAU7LWG7_9BURK</name>
<dbReference type="RefSeq" id="WP_349281282.1">
    <property type="nucleotide sequence ID" value="NZ_CBCSCU010000002.1"/>
</dbReference>
<organism evidence="1">
    <name type="scientific">Polaromonas hydrogenivorans</name>
    <dbReference type="NCBI Taxonomy" id="335476"/>
    <lineage>
        <taxon>Bacteria</taxon>
        <taxon>Pseudomonadati</taxon>
        <taxon>Pseudomonadota</taxon>
        <taxon>Betaproteobacteria</taxon>
        <taxon>Burkholderiales</taxon>
        <taxon>Comamonadaceae</taxon>
        <taxon>Polaromonas</taxon>
    </lineage>
</organism>
<protein>
    <submittedName>
        <fullName evidence="1">Major capsid protein</fullName>
    </submittedName>
</protein>
<dbReference type="EMBL" id="CP157675">
    <property type="protein sequence ID" value="XBP71946.1"/>
    <property type="molecule type" value="Genomic_DNA"/>
</dbReference>
<proteinExistence type="predicted"/>
<sequence>MAHMDVFNQRPFHMVELSAAIQRAPYTPRFLGNLNLFTPKRVRTPTVSIEGKGGVLSLIQTSERGAPLEEADREGRDIRDFRTVRIARGKTIYATELEGIRAFGTESELQSVQNEVAEVMDGSIGLRAAVELTHENMRLGAVQGIVADANGAVIKNWFTEFGIAQPDELDFDLDNASPVAGAVRTQCNAVTRAMKRAAAGAWIDGSTYPVGLCGDAFWDNLTAHPEVRSTYLNQEGASELRNNVGRAFSSFMYGDILFINYRGTDDNSTVAVNTNSCKFFPAGAPGAFVSAFAPAEFLPFVGQPGQDVYAMVVTDKDRQAWARPEIYSYPLFICTRPGMLQRAKRT</sequence>
<dbReference type="AlphaFoldDB" id="A0AAU7LWG7"/>